<dbReference type="eggNOG" id="COG0037">
    <property type="taxonomic scope" value="Bacteria"/>
</dbReference>
<comment type="domain">
    <text evidence="8">The N-terminal region contains the highly conserved SGGXDS motif, predicted to be a P-loop motif involved in ATP binding.</text>
</comment>
<comment type="similarity">
    <text evidence="8">Belongs to the tRNA(Ile)-lysidine synthase family.</text>
</comment>
<feature type="binding site" evidence="8">
    <location>
        <begin position="28"/>
        <end position="33"/>
    </location>
    <ligand>
        <name>ATP</name>
        <dbReference type="ChEBI" id="CHEBI:30616"/>
    </ligand>
</feature>
<evidence type="ECO:0000256" key="4">
    <source>
        <dbReference type="ARBA" id="ARBA00022694"/>
    </source>
</evidence>
<evidence type="ECO:0000259" key="9">
    <source>
        <dbReference type="SMART" id="SM00977"/>
    </source>
</evidence>
<keyword evidence="11" id="KW-1185">Reference proteome</keyword>
<dbReference type="Gene3D" id="3.40.50.620">
    <property type="entry name" value="HUPs"/>
    <property type="match status" value="1"/>
</dbReference>
<dbReference type="Proteomes" id="UP000002770">
    <property type="component" value="Unassembled WGS sequence"/>
</dbReference>
<feature type="domain" description="Lysidine-tRNA(Ile) synthetase C-terminal" evidence="9">
    <location>
        <begin position="365"/>
        <end position="430"/>
    </location>
</feature>
<dbReference type="InterPro" id="IPR015262">
    <property type="entry name" value="tRNA_Ile_lys_synt_subst-bd"/>
</dbReference>
<name>G9EJA5_9GAMM</name>
<dbReference type="Pfam" id="PF01171">
    <property type="entry name" value="ATP_bind_3"/>
    <property type="match status" value="1"/>
</dbReference>
<keyword evidence="4 8" id="KW-0819">tRNA processing</keyword>
<evidence type="ECO:0000256" key="1">
    <source>
        <dbReference type="ARBA" id="ARBA00004496"/>
    </source>
</evidence>
<keyword evidence="3 8" id="KW-0436">Ligase</keyword>
<keyword evidence="2 8" id="KW-0963">Cytoplasm</keyword>
<dbReference type="RefSeq" id="WP_006869252.1">
    <property type="nucleotide sequence ID" value="NZ_JH413796.1"/>
</dbReference>
<dbReference type="GO" id="GO:0005524">
    <property type="term" value="F:ATP binding"/>
    <property type="evidence" value="ECO:0007669"/>
    <property type="project" value="UniProtKB-UniRule"/>
</dbReference>
<dbReference type="GO" id="GO:0005737">
    <property type="term" value="C:cytoplasm"/>
    <property type="evidence" value="ECO:0007669"/>
    <property type="project" value="UniProtKB-SubCell"/>
</dbReference>
<dbReference type="Gene3D" id="1.20.59.20">
    <property type="match status" value="1"/>
</dbReference>
<dbReference type="PANTHER" id="PTHR43033:SF1">
    <property type="entry name" value="TRNA(ILE)-LYSIDINE SYNTHASE-RELATED"/>
    <property type="match status" value="1"/>
</dbReference>
<dbReference type="Pfam" id="PF09179">
    <property type="entry name" value="TilS"/>
    <property type="match status" value="1"/>
</dbReference>
<evidence type="ECO:0000256" key="8">
    <source>
        <dbReference type="HAMAP-Rule" id="MF_01161"/>
    </source>
</evidence>
<comment type="catalytic activity">
    <reaction evidence="7 8">
        <text>cytidine(34) in tRNA(Ile2) + L-lysine + ATP = lysidine(34) in tRNA(Ile2) + AMP + diphosphate + H(+)</text>
        <dbReference type="Rhea" id="RHEA:43744"/>
        <dbReference type="Rhea" id="RHEA-COMP:10625"/>
        <dbReference type="Rhea" id="RHEA-COMP:10670"/>
        <dbReference type="ChEBI" id="CHEBI:15378"/>
        <dbReference type="ChEBI" id="CHEBI:30616"/>
        <dbReference type="ChEBI" id="CHEBI:32551"/>
        <dbReference type="ChEBI" id="CHEBI:33019"/>
        <dbReference type="ChEBI" id="CHEBI:82748"/>
        <dbReference type="ChEBI" id="CHEBI:83665"/>
        <dbReference type="ChEBI" id="CHEBI:456215"/>
        <dbReference type="EC" id="6.3.4.19"/>
    </reaction>
</comment>
<evidence type="ECO:0000256" key="5">
    <source>
        <dbReference type="ARBA" id="ARBA00022741"/>
    </source>
</evidence>
<dbReference type="HOGENOM" id="CLU_018869_2_0_6"/>
<evidence type="ECO:0000313" key="11">
    <source>
        <dbReference type="Proteomes" id="UP000002770"/>
    </source>
</evidence>
<dbReference type="InterPro" id="IPR012094">
    <property type="entry name" value="tRNA_Ile_lys_synt"/>
</dbReference>
<dbReference type="HAMAP" id="MF_01161">
    <property type="entry name" value="tRNA_Ile_lys_synt"/>
    <property type="match status" value="1"/>
</dbReference>
<evidence type="ECO:0000313" key="10">
    <source>
        <dbReference type="EMBL" id="EHL32671.1"/>
    </source>
</evidence>
<dbReference type="InParanoid" id="G9EJA5"/>
<dbReference type="STRING" id="658187.LDG_5263"/>
<comment type="function">
    <text evidence="8">Ligates lysine onto the cytidine present at position 34 of the AUA codon-specific tRNA(Ile) that contains the anticodon CAU, in an ATP-dependent manner. Cytidine is converted to lysidine, thus changing the amino acid specificity of the tRNA from methionine to isoleucine.</text>
</comment>
<evidence type="ECO:0000256" key="6">
    <source>
        <dbReference type="ARBA" id="ARBA00022840"/>
    </source>
</evidence>
<dbReference type="OrthoDB" id="9807403at2"/>
<dbReference type="GO" id="GO:0006400">
    <property type="term" value="P:tRNA modification"/>
    <property type="evidence" value="ECO:0007669"/>
    <property type="project" value="UniProtKB-UniRule"/>
</dbReference>
<reference evidence="10 11" key="1">
    <citation type="journal article" date="2011" name="BMC Genomics">
        <title>Insight into cross-talk between intra-amoebal pathogens.</title>
        <authorList>
            <person name="Gimenez G."/>
            <person name="Bertelli C."/>
            <person name="Moliner C."/>
            <person name="Robert C."/>
            <person name="Raoult D."/>
            <person name="Fournier P.E."/>
            <person name="Greub G."/>
        </authorList>
    </citation>
    <scope>NUCLEOTIDE SEQUENCE [LARGE SCALE GENOMIC DNA]</scope>
    <source>
        <strain evidence="10 11">LLAP12</strain>
    </source>
</reference>
<dbReference type="AlphaFoldDB" id="G9EJA5"/>
<dbReference type="EC" id="6.3.4.19" evidence="8"/>
<protein>
    <recommendedName>
        <fullName evidence="8">tRNA(Ile)-lysidine synthase</fullName>
        <ecNumber evidence="8">6.3.4.19</ecNumber>
    </recommendedName>
    <alternativeName>
        <fullName evidence="8">tRNA(Ile)-2-lysyl-cytidine synthase</fullName>
    </alternativeName>
    <alternativeName>
        <fullName evidence="8">tRNA(Ile)-lysidine synthetase</fullName>
    </alternativeName>
</protein>
<dbReference type="EMBL" id="JH413796">
    <property type="protein sequence ID" value="EHL32671.1"/>
    <property type="molecule type" value="Genomic_DNA"/>
</dbReference>
<dbReference type="SUPFAM" id="SSF82829">
    <property type="entry name" value="MesJ substrate recognition domain-like"/>
    <property type="match status" value="1"/>
</dbReference>
<dbReference type="CDD" id="cd01992">
    <property type="entry name" value="TilS_N"/>
    <property type="match status" value="1"/>
</dbReference>
<evidence type="ECO:0000256" key="7">
    <source>
        <dbReference type="ARBA" id="ARBA00048539"/>
    </source>
</evidence>
<keyword evidence="6 8" id="KW-0067">ATP-binding</keyword>
<dbReference type="InterPro" id="IPR012795">
    <property type="entry name" value="tRNA_Ile_lys_synt_N"/>
</dbReference>
<evidence type="ECO:0000256" key="2">
    <source>
        <dbReference type="ARBA" id="ARBA00022490"/>
    </source>
</evidence>
<dbReference type="NCBIfam" id="TIGR02433">
    <property type="entry name" value="lysidine_TilS_C"/>
    <property type="match status" value="1"/>
</dbReference>
<dbReference type="SMART" id="SM00977">
    <property type="entry name" value="TilS_C"/>
    <property type="match status" value="1"/>
</dbReference>
<dbReference type="Pfam" id="PF11734">
    <property type="entry name" value="TilS_C"/>
    <property type="match status" value="1"/>
</dbReference>
<dbReference type="SUPFAM" id="SSF56037">
    <property type="entry name" value="PheT/TilS domain"/>
    <property type="match status" value="1"/>
</dbReference>
<organism evidence="10 11">
    <name type="scientific">Legionella drancourtii LLAP12</name>
    <dbReference type="NCBI Taxonomy" id="658187"/>
    <lineage>
        <taxon>Bacteria</taxon>
        <taxon>Pseudomonadati</taxon>
        <taxon>Pseudomonadota</taxon>
        <taxon>Gammaproteobacteria</taxon>
        <taxon>Legionellales</taxon>
        <taxon>Legionellaceae</taxon>
        <taxon>Legionella</taxon>
    </lineage>
</organism>
<dbReference type="SUPFAM" id="SSF52402">
    <property type="entry name" value="Adenine nucleotide alpha hydrolases-like"/>
    <property type="match status" value="1"/>
</dbReference>
<keyword evidence="5 8" id="KW-0547">Nucleotide-binding</keyword>
<evidence type="ECO:0000256" key="3">
    <source>
        <dbReference type="ARBA" id="ARBA00022598"/>
    </source>
</evidence>
<accession>G9EJA5</accession>
<gene>
    <name evidence="8" type="primary">tilS</name>
    <name evidence="10" type="ORF">LDG_5263</name>
</gene>
<dbReference type="InterPro" id="IPR011063">
    <property type="entry name" value="TilS/TtcA_N"/>
</dbReference>
<dbReference type="PANTHER" id="PTHR43033">
    <property type="entry name" value="TRNA(ILE)-LYSIDINE SYNTHASE-RELATED"/>
    <property type="match status" value="1"/>
</dbReference>
<proteinExistence type="inferred from homology"/>
<comment type="subcellular location">
    <subcellularLocation>
        <location evidence="1 8">Cytoplasm</location>
    </subcellularLocation>
</comment>
<dbReference type="InterPro" id="IPR014729">
    <property type="entry name" value="Rossmann-like_a/b/a_fold"/>
</dbReference>
<dbReference type="NCBIfam" id="TIGR02432">
    <property type="entry name" value="lysidine_TilS_N"/>
    <property type="match status" value="1"/>
</dbReference>
<dbReference type="GO" id="GO:0032267">
    <property type="term" value="F:tRNA(Ile)-lysidine synthase activity"/>
    <property type="evidence" value="ECO:0007669"/>
    <property type="project" value="UniProtKB-EC"/>
</dbReference>
<sequence length="443" mass="49284">MNHDPNPLLNADWLARLNSFGKLIVGFSGGLDSTVLLHALAAQPSLRTKLVAVHINHGISSNASSWQQHCAQCCHDLGIQFITESVQFDRSANIEEHARIARYAIFASLLTTKDCLILGHHQDDQAETVLLQLFRGAGIDGLAAMTAVSHLGAGTLVRPFLTYSRLQLAHYATVHQLIWIEDESNQEITYSRNYLRQQIMPLLVEKWPGVVGTIARSALHCQQAKSNLDALATQDIEGGSELITLTSTSLCIDPLLNLNFARIANILRVWLRNNQVQLPSTATFHRLINELLYARTDAAPAVSWGDILIRRYQKYLYLDRKTSATLPACSVWSVFPAPLTLEDAGINLCAKKAEQGLVIPPGAKLEIRFRQGGEAFFWHGQSKQLKKLFQEWGVPPWQRARTPLVYINEQLAAVIGYAISDLFFSSSPAWQLSTSSVFTHKND</sequence>
<dbReference type="FunCoup" id="G9EJA5">
    <property type="interactions" value="280"/>
</dbReference>
<dbReference type="InterPro" id="IPR012796">
    <property type="entry name" value="Lysidine-tRNA-synth_C"/>
</dbReference>